<dbReference type="PANTHER" id="PTHR22777:SF17">
    <property type="entry name" value="UPF0053 PROTEIN SLL0260"/>
    <property type="match status" value="1"/>
</dbReference>
<dbReference type="EMBL" id="BARS01042011">
    <property type="protein sequence ID" value="GAG38465.1"/>
    <property type="molecule type" value="Genomic_DNA"/>
</dbReference>
<accession>X0X631</accession>
<gene>
    <name evidence="4" type="ORF">S01H1_63798</name>
</gene>
<dbReference type="Gene3D" id="3.30.465.10">
    <property type="match status" value="1"/>
</dbReference>
<evidence type="ECO:0000256" key="1">
    <source>
        <dbReference type="ARBA" id="ARBA00022737"/>
    </source>
</evidence>
<dbReference type="SMART" id="SM00116">
    <property type="entry name" value="CBS"/>
    <property type="match status" value="2"/>
</dbReference>
<evidence type="ECO:0000256" key="2">
    <source>
        <dbReference type="ARBA" id="ARBA00023122"/>
    </source>
</evidence>
<dbReference type="InterPro" id="IPR016169">
    <property type="entry name" value="FAD-bd_PCMH_sub2"/>
</dbReference>
<dbReference type="InterPro" id="IPR046342">
    <property type="entry name" value="CBS_dom_sf"/>
</dbReference>
<proteinExistence type="predicted"/>
<dbReference type="InterPro" id="IPR000644">
    <property type="entry name" value="CBS_dom"/>
</dbReference>
<dbReference type="PANTHER" id="PTHR22777">
    <property type="entry name" value="HEMOLYSIN-RELATED"/>
    <property type="match status" value="1"/>
</dbReference>
<dbReference type="SMART" id="SM01091">
    <property type="entry name" value="CorC_HlyC"/>
    <property type="match status" value="1"/>
</dbReference>
<evidence type="ECO:0000313" key="4">
    <source>
        <dbReference type="EMBL" id="GAG38465.1"/>
    </source>
</evidence>
<sequence>MVGGTPISRLLASPEEIRIMITLGERDGTLEESEADMLHKVFDFGDRPVREVMVPRPEVVAIEEGARISDFFALYAESPLSRFPVYQENMDNVVGILSVKDVLMARAKDGFDKDGTIDELVRPAYFAPETKRINDLFAEMRDKNFRMCVIVDEYGGTAGIVSLTRLVEEIVGPVGDELAEVEKEFEVINEYTFQVDGGMRIDEVNEEMELDLPEGDYETVAGFVLYLLGHIPKQNEQLRYKGLKLVITEM</sequence>
<organism evidence="4">
    <name type="scientific">marine sediment metagenome</name>
    <dbReference type="NCBI Taxonomy" id="412755"/>
    <lineage>
        <taxon>unclassified sequences</taxon>
        <taxon>metagenomes</taxon>
        <taxon>ecological metagenomes</taxon>
    </lineage>
</organism>
<feature type="domain" description="CBS" evidence="3">
    <location>
        <begin position="120"/>
        <end position="177"/>
    </location>
</feature>
<feature type="non-terminal residue" evidence="4">
    <location>
        <position position="250"/>
    </location>
</feature>
<dbReference type="InterPro" id="IPR005170">
    <property type="entry name" value="Transptr-assoc_dom"/>
</dbReference>
<dbReference type="FunFam" id="3.10.580.10:FF:000002">
    <property type="entry name" value="Magnesium/cobalt efflux protein CorC"/>
    <property type="match status" value="1"/>
</dbReference>
<dbReference type="SUPFAM" id="SSF54631">
    <property type="entry name" value="CBS-domain pair"/>
    <property type="match status" value="1"/>
</dbReference>
<dbReference type="GO" id="GO:0050660">
    <property type="term" value="F:flavin adenine dinucleotide binding"/>
    <property type="evidence" value="ECO:0007669"/>
    <property type="project" value="InterPro"/>
</dbReference>
<dbReference type="SUPFAM" id="SSF56176">
    <property type="entry name" value="FAD-binding/transporter-associated domain-like"/>
    <property type="match status" value="1"/>
</dbReference>
<protein>
    <recommendedName>
        <fullName evidence="3">CBS domain-containing protein</fullName>
    </recommendedName>
</protein>
<reference evidence="4" key="1">
    <citation type="journal article" date="2014" name="Front. Microbiol.">
        <title>High frequency of phylogenetically diverse reductive dehalogenase-homologous genes in deep subseafloor sedimentary metagenomes.</title>
        <authorList>
            <person name="Kawai M."/>
            <person name="Futagami T."/>
            <person name="Toyoda A."/>
            <person name="Takaki Y."/>
            <person name="Nishi S."/>
            <person name="Hori S."/>
            <person name="Arai W."/>
            <person name="Tsubouchi T."/>
            <person name="Morono Y."/>
            <person name="Uchiyama I."/>
            <person name="Ito T."/>
            <person name="Fujiyama A."/>
            <person name="Inagaki F."/>
            <person name="Takami H."/>
        </authorList>
    </citation>
    <scope>NUCLEOTIDE SEQUENCE</scope>
    <source>
        <strain evidence="4">Expedition CK06-06</strain>
    </source>
</reference>
<dbReference type="InterPro" id="IPR044751">
    <property type="entry name" value="Ion_transp-like_CBS"/>
</dbReference>
<evidence type="ECO:0000259" key="3">
    <source>
        <dbReference type="PROSITE" id="PS51371"/>
    </source>
</evidence>
<dbReference type="Gene3D" id="3.10.580.10">
    <property type="entry name" value="CBS-domain"/>
    <property type="match status" value="1"/>
</dbReference>
<dbReference type="Pfam" id="PF00571">
    <property type="entry name" value="CBS"/>
    <property type="match status" value="2"/>
</dbReference>
<name>X0X631_9ZZZZ</name>
<dbReference type="AlphaFoldDB" id="X0X631"/>
<comment type="caution">
    <text evidence="4">The sequence shown here is derived from an EMBL/GenBank/DDBJ whole genome shotgun (WGS) entry which is preliminary data.</text>
</comment>
<keyword evidence="1" id="KW-0677">Repeat</keyword>
<dbReference type="InterPro" id="IPR036318">
    <property type="entry name" value="FAD-bd_PCMH-like_sf"/>
</dbReference>
<feature type="domain" description="CBS" evidence="3">
    <location>
        <begin position="53"/>
        <end position="113"/>
    </location>
</feature>
<dbReference type="Pfam" id="PF03471">
    <property type="entry name" value="CorC_HlyC"/>
    <property type="match status" value="1"/>
</dbReference>
<keyword evidence="2" id="KW-0129">CBS domain</keyword>
<dbReference type="PROSITE" id="PS51371">
    <property type="entry name" value="CBS"/>
    <property type="match status" value="2"/>
</dbReference>
<dbReference type="CDD" id="cd04590">
    <property type="entry name" value="CBS_pair_CorC_HlyC_assoc"/>
    <property type="match status" value="1"/>
</dbReference>